<dbReference type="AlphaFoldDB" id="A0A6G1IXD4"/>
<evidence type="ECO:0000256" key="1">
    <source>
        <dbReference type="SAM" id="Phobius"/>
    </source>
</evidence>
<accession>A0A6G1IXD4</accession>
<organism evidence="2 3">
    <name type="scientific">Lentithecium fluviatile CBS 122367</name>
    <dbReference type="NCBI Taxonomy" id="1168545"/>
    <lineage>
        <taxon>Eukaryota</taxon>
        <taxon>Fungi</taxon>
        <taxon>Dikarya</taxon>
        <taxon>Ascomycota</taxon>
        <taxon>Pezizomycotina</taxon>
        <taxon>Dothideomycetes</taxon>
        <taxon>Pleosporomycetidae</taxon>
        <taxon>Pleosporales</taxon>
        <taxon>Massarineae</taxon>
        <taxon>Lentitheciaceae</taxon>
        <taxon>Lentithecium</taxon>
    </lineage>
</organism>
<sequence>MDLETPSRTVSGPFLYFTFVCLALNAVAQPTGRVCGTPYNLRFLLRCSPIYNLIDGIGVAAIWIYHWWWKRHGLIVAAAKVVKIRFQEVSADEGESLASIERSRGFRLGVFVFGVLPQVVKLFACRGVVGMQLTGAMYLVPWCLFEMLTACAGRLDGYEKLLGNRDVEAQNGGGNATPVWPSIWKHCALWTHCAIFSFYNIVYASFEDSVGRIVGYIRVVMVLFSAAYMHLLTVEEYARLNYRNTGHEMPFQFDKPEPEPTPDTVRVANGFQCMCTGLALMMTPELWDNIGSWLWIPTCVLGCLAMLFQRKITPLFSAYFSTVMVPLLYFILFWNPSGTYKPSWTELLG</sequence>
<name>A0A6G1IXD4_9PLEO</name>
<evidence type="ECO:0000313" key="2">
    <source>
        <dbReference type="EMBL" id="KAF2682907.1"/>
    </source>
</evidence>
<gene>
    <name evidence="2" type="ORF">K458DRAFT_488153</name>
</gene>
<keyword evidence="1" id="KW-0472">Membrane</keyword>
<proteinExistence type="predicted"/>
<feature type="transmembrane region" description="Helical" evidence="1">
    <location>
        <begin position="49"/>
        <end position="68"/>
    </location>
</feature>
<dbReference type="Proteomes" id="UP000799291">
    <property type="component" value="Unassembled WGS sequence"/>
</dbReference>
<feature type="transmembrane region" description="Helical" evidence="1">
    <location>
        <begin position="290"/>
        <end position="308"/>
    </location>
</feature>
<feature type="transmembrane region" description="Helical" evidence="1">
    <location>
        <begin position="213"/>
        <end position="231"/>
    </location>
</feature>
<feature type="transmembrane region" description="Helical" evidence="1">
    <location>
        <begin position="12"/>
        <end position="28"/>
    </location>
</feature>
<keyword evidence="1" id="KW-0812">Transmembrane</keyword>
<dbReference type="EMBL" id="MU005585">
    <property type="protein sequence ID" value="KAF2682907.1"/>
    <property type="molecule type" value="Genomic_DNA"/>
</dbReference>
<keyword evidence="1" id="KW-1133">Transmembrane helix</keyword>
<feature type="transmembrane region" description="Helical" evidence="1">
    <location>
        <begin position="315"/>
        <end position="334"/>
    </location>
</feature>
<keyword evidence="3" id="KW-1185">Reference proteome</keyword>
<feature type="transmembrane region" description="Helical" evidence="1">
    <location>
        <begin position="105"/>
        <end position="124"/>
    </location>
</feature>
<evidence type="ECO:0000313" key="3">
    <source>
        <dbReference type="Proteomes" id="UP000799291"/>
    </source>
</evidence>
<dbReference type="OrthoDB" id="3789878at2759"/>
<protein>
    <submittedName>
        <fullName evidence="2">Uncharacterized protein</fullName>
    </submittedName>
</protein>
<reference evidence="2" key="1">
    <citation type="journal article" date="2020" name="Stud. Mycol.">
        <title>101 Dothideomycetes genomes: a test case for predicting lifestyles and emergence of pathogens.</title>
        <authorList>
            <person name="Haridas S."/>
            <person name="Albert R."/>
            <person name="Binder M."/>
            <person name="Bloem J."/>
            <person name="Labutti K."/>
            <person name="Salamov A."/>
            <person name="Andreopoulos B."/>
            <person name="Baker S."/>
            <person name="Barry K."/>
            <person name="Bills G."/>
            <person name="Bluhm B."/>
            <person name="Cannon C."/>
            <person name="Castanera R."/>
            <person name="Culley D."/>
            <person name="Daum C."/>
            <person name="Ezra D."/>
            <person name="Gonzalez J."/>
            <person name="Henrissat B."/>
            <person name="Kuo A."/>
            <person name="Liang C."/>
            <person name="Lipzen A."/>
            <person name="Lutzoni F."/>
            <person name="Magnuson J."/>
            <person name="Mondo S."/>
            <person name="Nolan M."/>
            <person name="Ohm R."/>
            <person name="Pangilinan J."/>
            <person name="Park H.-J."/>
            <person name="Ramirez L."/>
            <person name="Alfaro M."/>
            <person name="Sun H."/>
            <person name="Tritt A."/>
            <person name="Yoshinaga Y."/>
            <person name="Zwiers L.-H."/>
            <person name="Turgeon B."/>
            <person name="Goodwin S."/>
            <person name="Spatafora J."/>
            <person name="Crous P."/>
            <person name="Grigoriev I."/>
        </authorList>
    </citation>
    <scope>NUCLEOTIDE SEQUENCE</scope>
    <source>
        <strain evidence="2">CBS 122367</strain>
    </source>
</reference>
<feature type="transmembrane region" description="Helical" evidence="1">
    <location>
        <begin position="188"/>
        <end position="206"/>
    </location>
</feature>